<reference evidence="7 8" key="1">
    <citation type="journal article" date="2016" name="Genome Biol. Evol.">
        <title>Divergent and convergent evolution of fungal pathogenicity.</title>
        <authorList>
            <person name="Shang Y."/>
            <person name="Xiao G."/>
            <person name="Zheng P."/>
            <person name="Cen K."/>
            <person name="Zhan S."/>
            <person name="Wang C."/>
        </authorList>
    </citation>
    <scope>NUCLEOTIDE SEQUENCE [LARGE SCALE GENOMIC DNA]</scope>
    <source>
        <strain evidence="7 8">RCEF 264</strain>
    </source>
</reference>
<feature type="domain" description="Luciferase-like" evidence="6">
    <location>
        <begin position="51"/>
        <end position="356"/>
    </location>
</feature>
<evidence type="ECO:0000256" key="4">
    <source>
        <dbReference type="ARBA" id="ARBA00023033"/>
    </source>
</evidence>
<accession>A0A167RAK5</accession>
<dbReference type="AlphaFoldDB" id="A0A167RAK5"/>
<name>A0A167RAK5_9HYPO</name>
<dbReference type="STRING" id="1081102.A0A167RAK5"/>
<dbReference type="PANTHER" id="PTHR42847">
    <property type="entry name" value="ALKANESULFONATE MONOOXYGENASE"/>
    <property type="match status" value="1"/>
</dbReference>
<evidence type="ECO:0000256" key="5">
    <source>
        <dbReference type="SAM" id="MobiDB-lite"/>
    </source>
</evidence>
<proteinExistence type="predicted"/>
<keyword evidence="2" id="KW-0288">FMN</keyword>
<evidence type="ECO:0000256" key="3">
    <source>
        <dbReference type="ARBA" id="ARBA00023002"/>
    </source>
</evidence>
<feature type="region of interest" description="Disordered" evidence="5">
    <location>
        <begin position="1"/>
        <end position="23"/>
    </location>
</feature>
<evidence type="ECO:0000259" key="6">
    <source>
        <dbReference type="Pfam" id="PF00296"/>
    </source>
</evidence>
<dbReference type="InterPro" id="IPR050172">
    <property type="entry name" value="SsuD_RutA_monooxygenase"/>
</dbReference>
<evidence type="ECO:0000256" key="1">
    <source>
        <dbReference type="ARBA" id="ARBA00022630"/>
    </source>
</evidence>
<evidence type="ECO:0000313" key="8">
    <source>
        <dbReference type="Proteomes" id="UP000076874"/>
    </source>
</evidence>
<dbReference type="Pfam" id="PF00296">
    <property type="entry name" value="Bac_luciferase"/>
    <property type="match status" value="1"/>
</dbReference>
<dbReference type="PANTHER" id="PTHR42847:SF4">
    <property type="entry name" value="ALKANESULFONATE MONOOXYGENASE-RELATED"/>
    <property type="match status" value="1"/>
</dbReference>
<sequence length="388" mass="42424">MSAPQSVREGGPTLKGPLDFEDSPLSRAARQPLLLGVFLNLREFNKSSVPTTGTWTFDYNVEIVKRAEALGFDLAFSRTQWLPKGGDGEASLDAFVALGAMAAVTSKILLISTMHVLYGPLHPLHIAKYGATLDHIAKGRWGINIVTGHRAVEHEMFGWQRIEHDKRYAMAGELFDVVDSLWGETENLSYDGKVSPWRLHNAWITPKPLYGRPVLVNATGSAAGIEFAAKYSDLIFITSPGGSHIDSALETLPAHIANIRAAAAAQGRTNIKTLINPYVVARDTPEEAQAYAKAIADGRLDVQGINQKFDSDAHAWRGRSDPNHKQSYNFGGNIDIIGSPEQVRDQLVALHKVGIDGVQLGFYDFAPDLEYFGSKILPLLKEAGLRVD</sequence>
<protein>
    <submittedName>
        <fullName evidence="7">Luciferase-like monooxygenase</fullName>
    </submittedName>
</protein>
<dbReference type="SUPFAM" id="SSF51679">
    <property type="entry name" value="Bacterial luciferase-like"/>
    <property type="match status" value="1"/>
</dbReference>
<comment type="caution">
    <text evidence="7">The sequence shown here is derived from an EMBL/GenBank/DDBJ whole genome shotgun (WGS) entry which is preliminary data.</text>
</comment>
<dbReference type="GO" id="GO:0016705">
    <property type="term" value="F:oxidoreductase activity, acting on paired donors, with incorporation or reduction of molecular oxygen"/>
    <property type="evidence" value="ECO:0007669"/>
    <property type="project" value="InterPro"/>
</dbReference>
<dbReference type="OrthoDB" id="2558704at2759"/>
<gene>
    <name evidence="7" type="ORF">SPI_06489</name>
</gene>
<dbReference type="EMBL" id="AZHD01000012">
    <property type="protein sequence ID" value="OAA58416.1"/>
    <property type="molecule type" value="Genomic_DNA"/>
</dbReference>
<organism evidence="7 8">
    <name type="scientific">Niveomyces insectorum RCEF 264</name>
    <dbReference type="NCBI Taxonomy" id="1081102"/>
    <lineage>
        <taxon>Eukaryota</taxon>
        <taxon>Fungi</taxon>
        <taxon>Dikarya</taxon>
        <taxon>Ascomycota</taxon>
        <taxon>Pezizomycotina</taxon>
        <taxon>Sordariomycetes</taxon>
        <taxon>Hypocreomycetidae</taxon>
        <taxon>Hypocreales</taxon>
        <taxon>Cordycipitaceae</taxon>
        <taxon>Niveomyces</taxon>
    </lineage>
</organism>
<dbReference type="Proteomes" id="UP000076874">
    <property type="component" value="Unassembled WGS sequence"/>
</dbReference>
<keyword evidence="3" id="KW-0560">Oxidoreductase</keyword>
<dbReference type="CDD" id="cd01094">
    <property type="entry name" value="Alkanesulfonate_monoxygenase"/>
    <property type="match status" value="1"/>
</dbReference>
<dbReference type="InterPro" id="IPR011251">
    <property type="entry name" value="Luciferase-like_dom"/>
</dbReference>
<dbReference type="GO" id="GO:0004497">
    <property type="term" value="F:monooxygenase activity"/>
    <property type="evidence" value="ECO:0007669"/>
    <property type="project" value="UniProtKB-KW"/>
</dbReference>
<evidence type="ECO:0000313" key="7">
    <source>
        <dbReference type="EMBL" id="OAA58416.1"/>
    </source>
</evidence>
<keyword evidence="1" id="KW-0285">Flavoprotein</keyword>
<evidence type="ECO:0000256" key="2">
    <source>
        <dbReference type="ARBA" id="ARBA00022643"/>
    </source>
</evidence>
<keyword evidence="8" id="KW-1185">Reference proteome</keyword>
<dbReference type="Gene3D" id="3.20.20.30">
    <property type="entry name" value="Luciferase-like domain"/>
    <property type="match status" value="1"/>
</dbReference>
<dbReference type="InterPro" id="IPR036661">
    <property type="entry name" value="Luciferase-like_sf"/>
</dbReference>
<keyword evidence="4 7" id="KW-0503">Monooxygenase</keyword>